<keyword evidence="2" id="KW-1185">Reference proteome</keyword>
<dbReference type="EMBL" id="JAJSOF020000015">
    <property type="protein sequence ID" value="KAJ4441414.1"/>
    <property type="molecule type" value="Genomic_DNA"/>
</dbReference>
<evidence type="ECO:0000313" key="1">
    <source>
        <dbReference type="EMBL" id="KAJ4441414.1"/>
    </source>
</evidence>
<evidence type="ECO:0000313" key="2">
    <source>
        <dbReference type="Proteomes" id="UP001148838"/>
    </source>
</evidence>
<comment type="caution">
    <text evidence="1">The sequence shown here is derived from an EMBL/GenBank/DDBJ whole genome shotgun (WGS) entry which is preliminary data.</text>
</comment>
<organism evidence="1 2">
    <name type="scientific">Periplaneta americana</name>
    <name type="common">American cockroach</name>
    <name type="synonym">Blatta americana</name>
    <dbReference type="NCBI Taxonomy" id="6978"/>
    <lineage>
        <taxon>Eukaryota</taxon>
        <taxon>Metazoa</taxon>
        <taxon>Ecdysozoa</taxon>
        <taxon>Arthropoda</taxon>
        <taxon>Hexapoda</taxon>
        <taxon>Insecta</taxon>
        <taxon>Pterygota</taxon>
        <taxon>Neoptera</taxon>
        <taxon>Polyneoptera</taxon>
        <taxon>Dictyoptera</taxon>
        <taxon>Blattodea</taxon>
        <taxon>Blattoidea</taxon>
        <taxon>Blattidae</taxon>
        <taxon>Blattinae</taxon>
        <taxon>Periplaneta</taxon>
    </lineage>
</organism>
<protein>
    <submittedName>
        <fullName evidence="1">Uncharacterized protein</fullName>
    </submittedName>
</protein>
<dbReference type="Proteomes" id="UP001148838">
    <property type="component" value="Unassembled WGS sequence"/>
</dbReference>
<accession>A0ABQ8T4J6</accession>
<gene>
    <name evidence="1" type="ORF">ANN_11269</name>
</gene>
<name>A0ABQ8T4J6_PERAM</name>
<reference evidence="1 2" key="1">
    <citation type="journal article" date="2022" name="Allergy">
        <title>Genome assembly and annotation of Periplaneta americana reveal a comprehensive cockroach allergen profile.</title>
        <authorList>
            <person name="Wang L."/>
            <person name="Xiong Q."/>
            <person name="Saelim N."/>
            <person name="Wang L."/>
            <person name="Nong W."/>
            <person name="Wan A.T."/>
            <person name="Shi M."/>
            <person name="Liu X."/>
            <person name="Cao Q."/>
            <person name="Hui J.H.L."/>
            <person name="Sookrung N."/>
            <person name="Leung T.F."/>
            <person name="Tungtrongchitr A."/>
            <person name="Tsui S.K.W."/>
        </authorList>
    </citation>
    <scope>NUCLEOTIDE SEQUENCE [LARGE SCALE GENOMIC DNA]</scope>
    <source>
        <strain evidence="1">PWHHKU_190912</strain>
    </source>
</reference>
<proteinExistence type="predicted"/>
<sequence length="99" mass="11600">MAGLCECRNDPPGSPKAVYGWMESEQAAIRHFEVKKKKKKKKKKKMMKKKHLKKEVFSKSGNVSVIEEGKEEHSDDTEELDSELWTLIKRMRRITHLQT</sequence>